<keyword evidence="10" id="KW-1185">Reference proteome</keyword>
<evidence type="ECO:0000313" key="10">
    <source>
        <dbReference type="Proteomes" id="UP000184192"/>
    </source>
</evidence>
<dbReference type="eggNOG" id="COG0436">
    <property type="taxonomic scope" value="Bacteria"/>
</dbReference>
<keyword evidence="4" id="KW-0472">Membrane</keyword>
<sequence length="604" mass="68912">MNMKKILSTLALSSLVLLATGCSDFLEEENHSNVMQDFMATPSGFGMALNSVYANVRSTYSAEEGIHGLMNPGTDELKNNIGGSNRCADLANYDLEKYNANNEYPRKLWNDAYIHINTLNYMIENADKVDITTTVLTAAKRDQYLGEAYFMRAYNYFHLVEQFGDVTLTTTYNASPSTSAERHDMVRVYEEVIIPDLLNAIRLCSPSPQLNNLESGRASAAAARHLLSRVYLTLAWVFDKDPANPSYKGNTQTKYYNTTKAKEYYQKAFDMATGLITDAPSLGLKLMDNYADVFDEANDAPSGKNKEELFVARMDWDDDNTFGGRSTLNHYFVNGYDQYLGERNINDGRCYSWINPTGYTYNAFNNRDKDTRYKATFQTVWYATKTQKGGVVNYVIDGKDESFNWDYTVVGDTAMYYPGYYMSAEEIRAKTQNREGNHYLIFTPDAYNGRAIFPTIMKFLDRTRAIPNDNTDRSYIIYRLAETYLLAAEAAFKLGDNTNAAKYINVIRERARDKQIGEIGALDIAPSDVTLDFILEERTRELLAEHCRWADLARTGTLIDRIRKYDDGKANTNITEDRHWLRPVPQQMIDRVTTGERYPQNQGW</sequence>
<evidence type="ECO:0000256" key="3">
    <source>
        <dbReference type="ARBA" id="ARBA00022729"/>
    </source>
</evidence>
<comment type="similarity">
    <text evidence="2">Belongs to the SusD family.</text>
</comment>
<evidence type="ECO:0000256" key="2">
    <source>
        <dbReference type="ARBA" id="ARBA00006275"/>
    </source>
</evidence>
<dbReference type="Pfam" id="PF14322">
    <property type="entry name" value="SusD-like_3"/>
    <property type="match status" value="1"/>
</dbReference>
<evidence type="ECO:0000259" key="8">
    <source>
        <dbReference type="Pfam" id="PF14322"/>
    </source>
</evidence>
<dbReference type="GO" id="GO:0009279">
    <property type="term" value="C:cell outer membrane"/>
    <property type="evidence" value="ECO:0007669"/>
    <property type="project" value="UniProtKB-SubCell"/>
</dbReference>
<evidence type="ECO:0000256" key="4">
    <source>
        <dbReference type="ARBA" id="ARBA00023136"/>
    </source>
</evidence>
<keyword evidence="5" id="KW-0998">Cell outer membrane</keyword>
<dbReference type="InterPro" id="IPR012944">
    <property type="entry name" value="SusD_RagB_dom"/>
</dbReference>
<dbReference type="Pfam" id="PF07980">
    <property type="entry name" value="SusD_RagB"/>
    <property type="match status" value="1"/>
</dbReference>
<evidence type="ECO:0000256" key="5">
    <source>
        <dbReference type="ARBA" id="ARBA00023237"/>
    </source>
</evidence>
<protein>
    <submittedName>
        <fullName evidence="9">Starch-binding associating with outer membrane</fullName>
    </submittedName>
</protein>
<comment type="subcellular location">
    <subcellularLocation>
        <location evidence="1">Cell outer membrane</location>
    </subcellularLocation>
</comment>
<dbReference type="Proteomes" id="UP000184192">
    <property type="component" value="Unassembled WGS sequence"/>
</dbReference>
<feature type="domain" description="SusD-like N-terminal" evidence="8">
    <location>
        <begin position="24"/>
        <end position="232"/>
    </location>
</feature>
<evidence type="ECO:0000313" key="9">
    <source>
        <dbReference type="EMBL" id="SHI64684.1"/>
    </source>
</evidence>
<dbReference type="InterPro" id="IPR011990">
    <property type="entry name" value="TPR-like_helical_dom_sf"/>
</dbReference>
<dbReference type="Gene3D" id="1.25.40.390">
    <property type="match status" value="1"/>
</dbReference>
<accession>A0A1M6CV55</accession>
<feature type="domain" description="RagB/SusD" evidence="7">
    <location>
        <begin position="335"/>
        <end position="604"/>
    </location>
</feature>
<evidence type="ECO:0000256" key="1">
    <source>
        <dbReference type="ARBA" id="ARBA00004442"/>
    </source>
</evidence>
<keyword evidence="3 6" id="KW-0732">Signal</keyword>
<dbReference type="AlphaFoldDB" id="A0A1M6CV55"/>
<feature type="chain" id="PRO_5013019830" evidence="6">
    <location>
        <begin position="20"/>
        <end position="604"/>
    </location>
</feature>
<reference evidence="10" key="1">
    <citation type="submission" date="2016-11" db="EMBL/GenBank/DDBJ databases">
        <authorList>
            <person name="Varghese N."/>
            <person name="Submissions S."/>
        </authorList>
    </citation>
    <scope>NUCLEOTIDE SEQUENCE [LARGE SCALE GENOMIC DNA]</scope>
    <source>
        <strain evidence="10">DSM 26884</strain>
    </source>
</reference>
<dbReference type="InterPro" id="IPR033985">
    <property type="entry name" value="SusD-like_N"/>
</dbReference>
<gene>
    <name evidence="9" type="ORF">SAMN05444350_10556</name>
</gene>
<dbReference type="EMBL" id="FQZN01000005">
    <property type="protein sequence ID" value="SHI64684.1"/>
    <property type="molecule type" value="Genomic_DNA"/>
</dbReference>
<dbReference type="PROSITE" id="PS51257">
    <property type="entry name" value="PROKAR_LIPOPROTEIN"/>
    <property type="match status" value="1"/>
</dbReference>
<name>A0A1M6CV55_9BACE</name>
<evidence type="ECO:0000259" key="7">
    <source>
        <dbReference type="Pfam" id="PF07980"/>
    </source>
</evidence>
<feature type="signal peptide" evidence="6">
    <location>
        <begin position="1"/>
        <end position="19"/>
    </location>
</feature>
<organism evidence="9 10">
    <name type="scientific">Bacteroides stercorirosoris</name>
    <dbReference type="NCBI Taxonomy" id="871324"/>
    <lineage>
        <taxon>Bacteria</taxon>
        <taxon>Pseudomonadati</taxon>
        <taxon>Bacteroidota</taxon>
        <taxon>Bacteroidia</taxon>
        <taxon>Bacteroidales</taxon>
        <taxon>Bacteroidaceae</taxon>
        <taxon>Bacteroides</taxon>
    </lineage>
</organism>
<proteinExistence type="inferred from homology"/>
<dbReference type="SUPFAM" id="SSF48452">
    <property type="entry name" value="TPR-like"/>
    <property type="match status" value="1"/>
</dbReference>
<evidence type="ECO:0000256" key="6">
    <source>
        <dbReference type="SAM" id="SignalP"/>
    </source>
</evidence>